<dbReference type="Proteomes" id="UP000293535">
    <property type="component" value="Unassembled WGS sequence"/>
</dbReference>
<accession>A0A482T121</accession>
<comment type="caution">
    <text evidence="1">The sequence shown here is derived from an EMBL/GenBank/DDBJ whole genome shotgun (WGS) entry which is preliminary data.</text>
</comment>
<protein>
    <submittedName>
        <fullName evidence="1">Uncharacterized protein</fullName>
    </submittedName>
</protein>
<dbReference type="AlphaFoldDB" id="A0A482T121"/>
<sequence>MTTTRGNADWIDCIRCGGIGEHVECIDDICHAKGHCMHGDNRCALCEGLGRITTELATRWRQRDSFEGVTAPAPDLRARGKLHAAACDVREDPEQSLQEADF</sequence>
<dbReference type="EMBL" id="RZIG01000002">
    <property type="protein sequence ID" value="RYJ09984.1"/>
    <property type="molecule type" value="Genomic_DNA"/>
</dbReference>
<reference evidence="1 2" key="1">
    <citation type="submission" date="2018-12" db="EMBL/GenBank/DDBJ databases">
        <title>Draft genome sequence of Haloarcula hispinica strain 18.1, an halophilic archaeon isolated from Chott El Jerid of Southern Tunisia.</title>
        <authorList>
            <person name="Najjari A."/>
            <person name="Ben Dhia O."/>
            <person name="Ferjani R."/>
            <person name="Mahjoubi M."/>
            <person name="Sghaier H."/>
            <person name="Elshahed M."/>
            <person name="Ouzari H.I."/>
            <person name="Cherid A."/>
            <person name="Youssef N."/>
        </authorList>
    </citation>
    <scope>NUCLEOTIDE SEQUENCE [LARGE SCALE GENOMIC DNA]</scope>
    <source>
        <strain evidence="1 2">18.1</strain>
    </source>
</reference>
<dbReference type="RefSeq" id="WP_129755420.1">
    <property type="nucleotide sequence ID" value="NZ_JAFKAA010000002.1"/>
</dbReference>
<evidence type="ECO:0000313" key="2">
    <source>
        <dbReference type="Proteomes" id="UP000293535"/>
    </source>
</evidence>
<organism evidence="1 2">
    <name type="scientific">Haloarcula hispanica</name>
    <dbReference type="NCBI Taxonomy" id="51589"/>
    <lineage>
        <taxon>Archaea</taxon>
        <taxon>Methanobacteriati</taxon>
        <taxon>Methanobacteriota</taxon>
        <taxon>Stenosarchaea group</taxon>
        <taxon>Halobacteria</taxon>
        <taxon>Halobacteriales</taxon>
        <taxon>Haloarculaceae</taxon>
        <taxon>Haloarcula</taxon>
    </lineage>
</organism>
<evidence type="ECO:0000313" key="1">
    <source>
        <dbReference type="EMBL" id="RYJ09984.1"/>
    </source>
</evidence>
<gene>
    <name evidence="1" type="ORF">ELS20_08215</name>
</gene>
<name>A0A482T121_HALHI</name>
<proteinExistence type="predicted"/>